<dbReference type="Proteomes" id="UP001597108">
    <property type="component" value="Unassembled WGS sequence"/>
</dbReference>
<proteinExistence type="predicted"/>
<keyword evidence="1" id="KW-0732">Signal</keyword>
<dbReference type="PANTHER" id="PTHR38013:SF1">
    <property type="entry name" value="GLYCOPROTEIN_POLYSACCHARIDE METABOLISM"/>
    <property type="match status" value="1"/>
</dbReference>
<dbReference type="EMBL" id="JBHTJT010000007">
    <property type="protein sequence ID" value="MFD0978992.1"/>
    <property type="molecule type" value="Genomic_DNA"/>
</dbReference>
<sequence>MRPIFLALLVLLGAPVPAVAETLTGTVTYLQRMMLPPAAEVEISFQDVSRADAPAQVLATYRIPEPGAPPYRFAFAYDPARIDPARSYTLMARVLEGDRLLMITDTAYPVLTRGGGTELEMILKMVNDTPPPMPDVDFINTYWKILTLGGTPVEVQDNAREPHVILRSDGSYNATVGCNMIRGGYELDGPSVRFLPGAATMMACPPPLDALERSLGEMLEAASEHRVSGEQMELLGPEGEILATFQAVYF</sequence>
<keyword evidence="4" id="KW-1185">Reference proteome</keyword>
<feature type="chain" id="PRO_5047147692" evidence="1">
    <location>
        <begin position="21"/>
        <end position="250"/>
    </location>
</feature>
<evidence type="ECO:0000313" key="3">
    <source>
        <dbReference type="EMBL" id="MFD0978992.1"/>
    </source>
</evidence>
<dbReference type="InterPro" id="IPR038670">
    <property type="entry name" value="HslJ-like_sf"/>
</dbReference>
<comment type="caution">
    <text evidence="3">The sequence shown here is derived from an EMBL/GenBank/DDBJ whole genome shotgun (WGS) entry which is preliminary data.</text>
</comment>
<dbReference type="PANTHER" id="PTHR38013">
    <property type="entry name" value="GLYCOPROTEIN/POLYSACCHARIDE METABOLISM"/>
    <property type="match status" value="1"/>
</dbReference>
<dbReference type="RefSeq" id="WP_386073200.1">
    <property type="nucleotide sequence ID" value="NZ_JBHTJT010000007.1"/>
</dbReference>
<evidence type="ECO:0000259" key="2">
    <source>
        <dbReference type="Pfam" id="PF03724"/>
    </source>
</evidence>
<keyword evidence="3" id="KW-0449">Lipoprotein</keyword>
<accession>A0ABW3IN40</accession>
<dbReference type="Pfam" id="PF09619">
    <property type="entry name" value="YscW"/>
    <property type="match status" value="1"/>
</dbReference>
<dbReference type="InterPro" id="IPR039366">
    <property type="entry name" value="Pilotin"/>
</dbReference>
<dbReference type="Gene3D" id="2.40.128.270">
    <property type="match status" value="1"/>
</dbReference>
<evidence type="ECO:0000256" key="1">
    <source>
        <dbReference type="SAM" id="SignalP"/>
    </source>
</evidence>
<gene>
    <name evidence="3" type="ORF">ACFQ2S_04940</name>
</gene>
<dbReference type="Pfam" id="PF03724">
    <property type="entry name" value="META"/>
    <property type="match status" value="1"/>
</dbReference>
<reference evidence="4" key="1">
    <citation type="journal article" date="2019" name="Int. J. Syst. Evol. Microbiol.">
        <title>The Global Catalogue of Microorganisms (GCM) 10K type strain sequencing project: providing services to taxonomists for standard genome sequencing and annotation.</title>
        <authorList>
            <consortium name="The Broad Institute Genomics Platform"/>
            <consortium name="The Broad Institute Genome Sequencing Center for Infectious Disease"/>
            <person name="Wu L."/>
            <person name="Ma J."/>
        </authorList>
    </citation>
    <scope>NUCLEOTIDE SEQUENCE [LARGE SCALE GENOMIC DNA]</scope>
    <source>
        <strain evidence="4">CCUG 60524</strain>
    </source>
</reference>
<name>A0ABW3IN40_9RHOB</name>
<evidence type="ECO:0000313" key="4">
    <source>
        <dbReference type="Proteomes" id="UP001597108"/>
    </source>
</evidence>
<feature type="domain" description="DUF306" evidence="2">
    <location>
        <begin position="138"/>
        <end position="245"/>
    </location>
</feature>
<organism evidence="3 4">
    <name type="scientific">Tropicimonas aquimaris</name>
    <dbReference type="NCBI Taxonomy" id="914152"/>
    <lineage>
        <taxon>Bacteria</taxon>
        <taxon>Pseudomonadati</taxon>
        <taxon>Pseudomonadota</taxon>
        <taxon>Alphaproteobacteria</taxon>
        <taxon>Rhodobacterales</taxon>
        <taxon>Roseobacteraceae</taxon>
        <taxon>Tropicimonas</taxon>
    </lineage>
</organism>
<dbReference type="InterPro" id="IPR005184">
    <property type="entry name" value="DUF306_Meta_HslJ"/>
</dbReference>
<feature type="signal peptide" evidence="1">
    <location>
        <begin position="1"/>
        <end position="20"/>
    </location>
</feature>
<dbReference type="InterPro" id="IPR053196">
    <property type="entry name" value="Lipoprotein_YbaY-like"/>
</dbReference>
<protein>
    <submittedName>
        <fullName evidence="3">YbaY family lipoprotein</fullName>
    </submittedName>
</protein>